<proteinExistence type="predicted"/>
<evidence type="ECO:0000313" key="2">
    <source>
        <dbReference type="Proteomes" id="UP001501729"/>
    </source>
</evidence>
<evidence type="ECO:0008006" key="3">
    <source>
        <dbReference type="Google" id="ProtNLM"/>
    </source>
</evidence>
<comment type="caution">
    <text evidence="1">The sequence shown here is derived from an EMBL/GenBank/DDBJ whole genome shotgun (WGS) entry which is preliminary data.</text>
</comment>
<organism evidence="1 2">
    <name type="scientific">Haladaptatus pallidirubidus</name>
    <dbReference type="NCBI Taxonomy" id="1008152"/>
    <lineage>
        <taxon>Archaea</taxon>
        <taxon>Methanobacteriati</taxon>
        <taxon>Methanobacteriota</taxon>
        <taxon>Stenosarchaea group</taxon>
        <taxon>Halobacteria</taxon>
        <taxon>Halobacteriales</taxon>
        <taxon>Haladaptataceae</taxon>
        <taxon>Haladaptatus</taxon>
    </lineage>
</organism>
<dbReference type="Proteomes" id="UP001501729">
    <property type="component" value="Unassembled WGS sequence"/>
</dbReference>
<reference evidence="1 2" key="1">
    <citation type="journal article" date="2019" name="Int. J. Syst. Evol. Microbiol.">
        <title>The Global Catalogue of Microorganisms (GCM) 10K type strain sequencing project: providing services to taxonomists for standard genome sequencing and annotation.</title>
        <authorList>
            <consortium name="The Broad Institute Genomics Platform"/>
            <consortium name="The Broad Institute Genome Sequencing Center for Infectious Disease"/>
            <person name="Wu L."/>
            <person name="Ma J."/>
        </authorList>
    </citation>
    <scope>NUCLEOTIDE SEQUENCE [LARGE SCALE GENOMIC DNA]</scope>
    <source>
        <strain evidence="1 2">JCM 17504</strain>
    </source>
</reference>
<gene>
    <name evidence="1" type="ORF">GCM10025751_11130</name>
</gene>
<evidence type="ECO:0000313" key="1">
    <source>
        <dbReference type="EMBL" id="GAA5044573.1"/>
    </source>
</evidence>
<name>A0AAV3UE70_9EURY</name>
<keyword evidence="2" id="KW-1185">Reference proteome</keyword>
<dbReference type="EMBL" id="BAABKX010000001">
    <property type="protein sequence ID" value="GAA5044573.1"/>
    <property type="molecule type" value="Genomic_DNA"/>
</dbReference>
<sequence>MGLPTVQNGMSQSAMSVGCPHCGTASAVELMTVEGGNHSNEDRLKGRRVDCQHCGDDFSFYYY</sequence>
<protein>
    <recommendedName>
        <fullName evidence="3">Small CPxCG-related zinc finger protein</fullName>
    </recommendedName>
</protein>
<dbReference type="AlphaFoldDB" id="A0AAV3UE70"/>
<accession>A0AAV3UE70</accession>